<proteinExistence type="inferred from homology"/>
<keyword evidence="6 12" id="KW-0732">Signal</keyword>
<comment type="subunit">
    <text evidence="10">Homodimeric or heterodimeric through association with alpha and beta subunits, linked by one or more disulfide bonds. Inhibins are heterodimers of one alpha and one beta subunit. Activins are homo- or heterodimers of beta subunits only.</text>
</comment>
<keyword evidence="14" id="KW-1185">Reference proteome</keyword>
<dbReference type="CDD" id="cd19406">
    <property type="entry name" value="TGF_beta_INHBC_E"/>
    <property type="match status" value="1"/>
</dbReference>
<evidence type="ECO:0000256" key="9">
    <source>
        <dbReference type="ARBA" id="ARBA00023180"/>
    </source>
</evidence>
<accession>A0A6J2PPU0</accession>
<dbReference type="KEGG" id="cgob:115008624"/>
<keyword evidence="5" id="KW-0372">Hormone</keyword>
<feature type="signal peptide" evidence="12">
    <location>
        <begin position="1"/>
        <end position="38"/>
    </location>
</feature>
<evidence type="ECO:0000256" key="12">
    <source>
        <dbReference type="SAM" id="SignalP"/>
    </source>
</evidence>
<dbReference type="SUPFAM" id="SSF57501">
    <property type="entry name" value="Cystine-knot cytokines"/>
    <property type="match status" value="1"/>
</dbReference>
<evidence type="ECO:0000256" key="2">
    <source>
        <dbReference type="ARBA" id="ARBA00004613"/>
    </source>
</evidence>
<evidence type="ECO:0000313" key="15">
    <source>
        <dbReference type="RefSeq" id="XP_029288188.1"/>
    </source>
</evidence>
<evidence type="ECO:0000256" key="4">
    <source>
        <dbReference type="ARBA" id="ARBA00022525"/>
    </source>
</evidence>
<dbReference type="InParanoid" id="A0A6J2PPU0"/>
<dbReference type="InterPro" id="IPR001839">
    <property type="entry name" value="TGF-b_C"/>
</dbReference>
<dbReference type="FunFam" id="2.10.90.10:FF:000005">
    <property type="entry name" value="Inhibin beta A chain"/>
    <property type="match status" value="1"/>
</dbReference>
<dbReference type="Proteomes" id="UP000504630">
    <property type="component" value="Chromosome 5"/>
</dbReference>
<evidence type="ECO:0000256" key="6">
    <source>
        <dbReference type="ARBA" id="ARBA00022729"/>
    </source>
</evidence>
<comment type="function">
    <text evidence="1">Inhibins and activins inhibit and activate, respectively, the secretion of follitropin by the pituitary gland. Inhibins/activins are involved in regulating a number of diverse functions such as hypothalamic and pituitary hormone secretion, gonadal hormone secretion, germ cell development and maturation, erythroid differentiation, insulin secretion, nerve cell survival, embryonic axial development or bone growth, depending on their subunit composition. Inhibins appear to oppose the functions of activins.</text>
</comment>
<dbReference type="SMART" id="SM00204">
    <property type="entry name" value="TGFB"/>
    <property type="match status" value="1"/>
</dbReference>
<dbReference type="PRINTS" id="PR00672">
    <property type="entry name" value="INHIBINBC"/>
</dbReference>
<dbReference type="InterPro" id="IPR029034">
    <property type="entry name" value="Cystine-knot_cytokine"/>
</dbReference>
<dbReference type="PANTHER" id="PTHR11848:SF6">
    <property type="entry name" value="INHIBIN BETA E CHAIN"/>
    <property type="match status" value="1"/>
</dbReference>
<dbReference type="GO" id="GO:0005179">
    <property type="term" value="F:hormone activity"/>
    <property type="evidence" value="ECO:0007669"/>
    <property type="project" value="UniProtKB-KW"/>
</dbReference>
<dbReference type="OrthoDB" id="6516235at2759"/>
<evidence type="ECO:0000256" key="11">
    <source>
        <dbReference type="RuleBase" id="RU000354"/>
    </source>
</evidence>
<dbReference type="AlphaFoldDB" id="A0A6J2PPU0"/>
<dbReference type="Pfam" id="PF00019">
    <property type="entry name" value="TGF_beta"/>
    <property type="match status" value="1"/>
</dbReference>
<keyword evidence="4" id="KW-0964">Secreted</keyword>
<keyword evidence="9" id="KW-0325">Glycoprotein</keyword>
<dbReference type="RefSeq" id="XP_029288188.1">
    <property type="nucleotide sequence ID" value="XM_029432328.1"/>
</dbReference>
<dbReference type="FunFam" id="2.60.120.970:FF:000028">
    <property type="entry name" value="Inhibin subunit beta C"/>
    <property type="match status" value="1"/>
</dbReference>
<dbReference type="Pfam" id="PF00688">
    <property type="entry name" value="TGFb_propeptide"/>
    <property type="match status" value="1"/>
</dbReference>
<dbReference type="InterPro" id="IPR017948">
    <property type="entry name" value="TGFb_CS"/>
</dbReference>
<evidence type="ECO:0000256" key="7">
    <source>
        <dbReference type="ARBA" id="ARBA00023030"/>
    </source>
</evidence>
<gene>
    <name evidence="15" type="primary">LOC115008624</name>
</gene>
<dbReference type="PROSITE" id="PS51362">
    <property type="entry name" value="TGF_BETA_2"/>
    <property type="match status" value="1"/>
</dbReference>
<protein>
    <submittedName>
        <fullName evidence="15">Inhibin beta B chain</fullName>
    </submittedName>
</protein>
<evidence type="ECO:0000259" key="13">
    <source>
        <dbReference type="PROSITE" id="PS51362"/>
    </source>
</evidence>
<dbReference type="PROSITE" id="PS00250">
    <property type="entry name" value="TGF_BETA_1"/>
    <property type="match status" value="1"/>
</dbReference>
<dbReference type="GO" id="GO:0005615">
    <property type="term" value="C:extracellular space"/>
    <property type="evidence" value="ECO:0007669"/>
    <property type="project" value="TreeGrafter"/>
</dbReference>
<feature type="domain" description="TGF-beta family profile" evidence="13">
    <location>
        <begin position="263"/>
        <end position="380"/>
    </location>
</feature>
<dbReference type="PANTHER" id="PTHR11848">
    <property type="entry name" value="TGF-BETA FAMILY"/>
    <property type="match status" value="1"/>
</dbReference>
<feature type="chain" id="PRO_5026771595" evidence="12">
    <location>
        <begin position="39"/>
        <end position="380"/>
    </location>
</feature>
<evidence type="ECO:0000313" key="14">
    <source>
        <dbReference type="Proteomes" id="UP000504630"/>
    </source>
</evidence>
<evidence type="ECO:0000256" key="1">
    <source>
        <dbReference type="ARBA" id="ARBA00002588"/>
    </source>
</evidence>
<evidence type="ECO:0000256" key="3">
    <source>
        <dbReference type="ARBA" id="ARBA00006656"/>
    </source>
</evidence>
<evidence type="ECO:0000256" key="8">
    <source>
        <dbReference type="ARBA" id="ARBA00023157"/>
    </source>
</evidence>
<comment type="subcellular location">
    <subcellularLocation>
        <location evidence="2">Secreted</location>
    </subcellularLocation>
</comment>
<evidence type="ECO:0000256" key="5">
    <source>
        <dbReference type="ARBA" id="ARBA00022702"/>
    </source>
</evidence>
<dbReference type="InterPro" id="IPR001111">
    <property type="entry name" value="TGF-b_propeptide"/>
</dbReference>
<dbReference type="Gene3D" id="2.10.90.10">
    <property type="entry name" value="Cystine-knot cytokines"/>
    <property type="match status" value="1"/>
</dbReference>
<dbReference type="GO" id="GO:0008083">
    <property type="term" value="F:growth factor activity"/>
    <property type="evidence" value="ECO:0007669"/>
    <property type="project" value="UniProtKB-KW"/>
</dbReference>
<dbReference type="InterPro" id="IPR015615">
    <property type="entry name" value="TGF-beta-rel"/>
</dbReference>
<evidence type="ECO:0000256" key="10">
    <source>
        <dbReference type="ARBA" id="ARBA00026046"/>
    </source>
</evidence>
<sequence>MHLFTSDSKMTPYFHFLFLAPLLLQGLWVSCSLGCASCGLPMMDKSAEEMLMIELVKQQLLDKLHLKERPNITQTVPRASLLTALRKLHSGRVRQDGTLELENSRPTNNQGYEIVSFAELNETESDDAASLSLTFQFQQERGQSIQVLQSSLWIYARSSEDYHRDSRLSARVFLSAEGGVPGSNRTLVMEKMLEVQQSNWHTFPITRTLQAFLDGGQHQLRLEVSCDDDGKNLCSRSDSVDTPNKPFLVAQVRLREDRSKHTLRKRSLHCGEEVSVCCKREFYIKFKDIQWNDWIIAPEGYHMNYCMGQCPQHLAGSPGIASSFHTTVFSQLKVNGINTAASSCCVPTERRPLSMVYFNSQHSIVKTDVPDMIVESCGCT</sequence>
<dbReference type="GO" id="GO:0005125">
    <property type="term" value="F:cytokine activity"/>
    <property type="evidence" value="ECO:0007669"/>
    <property type="project" value="TreeGrafter"/>
</dbReference>
<dbReference type="InterPro" id="IPR001318">
    <property type="entry name" value="Inhibin_betaC"/>
</dbReference>
<keyword evidence="7 11" id="KW-0339">Growth factor</keyword>
<dbReference type="GeneID" id="115008624"/>
<keyword evidence="8" id="KW-1015">Disulfide bond</keyword>
<name>A0A6J2PPU0_COTGO</name>
<organism evidence="14 15">
    <name type="scientific">Cottoperca gobio</name>
    <name type="common">Frogmouth</name>
    <name type="synonym">Aphritis gobio</name>
    <dbReference type="NCBI Taxonomy" id="56716"/>
    <lineage>
        <taxon>Eukaryota</taxon>
        <taxon>Metazoa</taxon>
        <taxon>Chordata</taxon>
        <taxon>Craniata</taxon>
        <taxon>Vertebrata</taxon>
        <taxon>Euteleostomi</taxon>
        <taxon>Actinopterygii</taxon>
        <taxon>Neopterygii</taxon>
        <taxon>Teleostei</taxon>
        <taxon>Neoteleostei</taxon>
        <taxon>Acanthomorphata</taxon>
        <taxon>Eupercaria</taxon>
        <taxon>Perciformes</taxon>
        <taxon>Notothenioidei</taxon>
        <taxon>Bovichtidae</taxon>
        <taxon>Cottoperca</taxon>
    </lineage>
</organism>
<dbReference type="Gene3D" id="2.60.120.970">
    <property type="match status" value="1"/>
</dbReference>
<comment type="similarity">
    <text evidence="3 11">Belongs to the TGF-beta family.</text>
</comment>
<reference evidence="15" key="1">
    <citation type="submission" date="2025-08" db="UniProtKB">
        <authorList>
            <consortium name="RefSeq"/>
        </authorList>
    </citation>
    <scope>IDENTIFICATION</scope>
</reference>